<sequence>MTKPHANTAIRFAHLLASFVPLALMPCARIITLFKRRVTSINSTQSISLSLTNSSGAGFCRALTSAYVCYQQLTELVKPRAARLSFHTTQQVRMLHVEQGKGGARIAIPLALRCEALNLSVRDVIARCRDRSLSKYLVHHIKKKGCTNIGDPVSKGSLSKKFSACREAVNIPTVKDKTPSTFHEQRSLSERLYRKQGINTQILLGHSDPKMTDLYHDERDNKWVIVAL</sequence>
<dbReference type="SUPFAM" id="SSF56349">
    <property type="entry name" value="DNA breaking-rejoining enzymes"/>
    <property type="match status" value="1"/>
</dbReference>
<feature type="domain" description="Tyr recombinase" evidence="3">
    <location>
        <begin position="91"/>
        <end position="220"/>
    </location>
</feature>
<proteinExistence type="predicted"/>
<dbReference type="GO" id="GO:0015074">
    <property type="term" value="P:DNA integration"/>
    <property type="evidence" value="ECO:0007669"/>
    <property type="project" value="InterPro"/>
</dbReference>
<dbReference type="GO" id="GO:0003677">
    <property type="term" value="F:DNA binding"/>
    <property type="evidence" value="ECO:0007669"/>
    <property type="project" value="InterPro"/>
</dbReference>
<keyword evidence="2" id="KW-0472">Membrane</keyword>
<evidence type="ECO:0000259" key="3">
    <source>
        <dbReference type="Pfam" id="PF00589"/>
    </source>
</evidence>
<evidence type="ECO:0000313" key="4">
    <source>
        <dbReference type="EMBL" id="TBM25330.1"/>
    </source>
</evidence>
<dbReference type="AlphaFoldDB" id="A0A4V2J765"/>
<keyword evidence="1" id="KW-0233">DNA recombination</keyword>
<gene>
    <name evidence="4" type="ORF">EYY89_13785</name>
</gene>
<dbReference type="InterPro" id="IPR002104">
    <property type="entry name" value="Integrase_catalytic"/>
</dbReference>
<keyword evidence="2" id="KW-0812">Transmembrane</keyword>
<dbReference type="GO" id="GO:0006310">
    <property type="term" value="P:DNA recombination"/>
    <property type="evidence" value="ECO:0007669"/>
    <property type="project" value="UniProtKB-KW"/>
</dbReference>
<dbReference type="EMBL" id="SITD01000060">
    <property type="protein sequence ID" value="TBM25330.1"/>
    <property type="molecule type" value="Genomic_DNA"/>
</dbReference>
<evidence type="ECO:0000313" key="5">
    <source>
        <dbReference type="Proteomes" id="UP000293380"/>
    </source>
</evidence>
<comment type="caution">
    <text evidence="4">The sequence shown here is derived from an EMBL/GenBank/DDBJ whole genome shotgun (WGS) entry which is preliminary data.</text>
</comment>
<evidence type="ECO:0000256" key="2">
    <source>
        <dbReference type="SAM" id="Phobius"/>
    </source>
</evidence>
<reference evidence="4 5" key="1">
    <citation type="submission" date="2019-02" db="EMBL/GenBank/DDBJ databases">
        <title>Comparative genomic analysis of the Hafnia genus genomes.</title>
        <authorList>
            <person name="Zhiqiu Y."/>
            <person name="Chao Y."/>
            <person name="Yuhui D."/>
            <person name="Di H."/>
            <person name="Bin L."/>
        </authorList>
    </citation>
    <scope>NUCLEOTIDE SEQUENCE [LARGE SCALE GENOMIC DNA]</scope>
    <source>
        <strain evidence="4 5">PCM_1194</strain>
    </source>
</reference>
<organism evidence="4 5">
    <name type="scientific">Hafnia paralvei</name>
    <dbReference type="NCBI Taxonomy" id="546367"/>
    <lineage>
        <taxon>Bacteria</taxon>
        <taxon>Pseudomonadati</taxon>
        <taxon>Pseudomonadota</taxon>
        <taxon>Gammaproteobacteria</taxon>
        <taxon>Enterobacterales</taxon>
        <taxon>Hafniaceae</taxon>
        <taxon>Hafnia</taxon>
    </lineage>
</organism>
<dbReference type="Proteomes" id="UP000293380">
    <property type="component" value="Unassembled WGS sequence"/>
</dbReference>
<protein>
    <recommendedName>
        <fullName evidence="3">Tyr recombinase domain-containing protein</fullName>
    </recommendedName>
</protein>
<dbReference type="Pfam" id="PF00589">
    <property type="entry name" value="Phage_integrase"/>
    <property type="match status" value="1"/>
</dbReference>
<evidence type="ECO:0000256" key="1">
    <source>
        <dbReference type="ARBA" id="ARBA00023172"/>
    </source>
</evidence>
<dbReference type="InterPro" id="IPR013762">
    <property type="entry name" value="Integrase-like_cat_sf"/>
</dbReference>
<keyword evidence="2" id="KW-1133">Transmembrane helix</keyword>
<dbReference type="InterPro" id="IPR011010">
    <property type="entry name" value="DNA_brk_join_enz"/>
</dbReference>
<accession>A0A4V2J765</accession>
<name>A0A4V2J765_9GAMM</name>
<feature type="transmembrane region" description="Helical" evidence="2">
    <location>
        <begin position="12"/>
        <end position="34"/>
    </location>
</feature>
<dbReference type="Gene3D" id="1.10.443.10">
    <property type="entry name" value="Intergrase catalytic core"/>
    <property type="match status" value="1"/>
</dbReference>